<gene>
    <name evidence="1" type="ORF">RRG08_008097</name>
</gene>
<dbReference type="AlphaFoldDB" id="A0AAE0YBR8"/>
<organism evidence="1 2">
    <name type="scientific">Elysia crispata</name>
    <name type="common">lettuce slug</name>
    <dbReference type="NCBI Taxonomy" id="231223"/>
    <lineage>
        <taxon>Eukaryota</taxon>
        <taxon>Metazoa</taxon>
        <taxon>Spiralia</taxon>
        <taxon>Lophotrochozoa</taxon>
        <taxon>Mollusca</taxon>
        <taxon>Gastropoda</taxon>
        <taxon>Heterobranchia</taxon>
        <taxon>Euthyneura</taxon>
        <taxon>Panpulmonata</taxon>
        <taxon>Sacoglossa</taxon>
        <taxon>Placobranchoidea</taxon>
        <taxon>Plakobranchidae</taxon>
        <taxon>Elysia</taxon>
    </lineage>
</organism>
<keyword evidence="2" id="KW-1185">Reference proteome</keyword>
<protein>
    <submittedName>
        <fullName evidence="1">Uncharacterized protein</fullName>
    </submittedName>
</protein>
<sequence length="96" mass="10540">MAVKTAQGEREHQENPAVPACHMGVCLASHPLIPVRLEPALLGCVGGIVTELTDYLPVVLLLKRLDDESKIQTRHETQAMVEILRSGNLKVTWCIS</sequence>
<dbReference type="EMBL" id="JAWDGP010006542">
    <property type="protein sequence ID" value="KAK3739236.1"/>
    <property type="molecule type" value="Genomic_DNA"/>
</dbReference>
<comment type="caution">
    <text evidence="1">The sequence shown here is derived from an EMBL/GenBank/DDBJ whole genome shotgun (WGS) entry which is preliminary data.</text>
</comment>
<name>A0AAE0YBR8_9GAST</name>
<reference evidence="1" key="1">
    <citation type="journal article" date="2023" name="G3 (Bethesda)">
        <title>A reference genome for the long-term kleptoplast-retaining sea slug Elysia crispata morphotype clarki.</title>
        <authorList>
            <person name="Eastman K.E."/>
            <person name="Pendleton A.L."/>
            <person name="Shaikh M.A."/>
            <person name="Suttiyut T."/>
            <person name="Ogas R."/>
            <person name="Tomko P."/>
            <person name="Gavelis G."/>
            <person name="Widhalm J.R."/>
            <person name="Wisecaver J.H."/>
        </authorList>
    </citation>
    <scope>NUCLEOTIDE SEQUENCE</scope>
    <source>
        <strain evidence="1">ECLA1</strain>
    </source>
</reference>
<evidence type="ECO:0000313" key="2">
    <source>
        <dbReference type="Proteomes" id="UP001283361"/>
    </source>
</evidence>
<proteinExistence type="predicted"/>
<evidence type="ECO:0000313" key="1">
    <source>
        <dbReference type="EMBL" id="KAK3739236.1"/>
    </source>
</evidence>
<dbReference type="Proteomes" id="UP001283361">
    <property type="component" value="Unassembled WGS sequence"/>
</dbReference>
<accession>A0AAE0YBR8</accession>